<sequence>MKNKKGIIYALLIFFCAAANLPVLSMIGTALKPRSETLSTVSLFTLHPTLDNFIHVLTRTSFAQSLVNTIFVALIVTALCVVFSTMAGFGLSRCRGVLFDGYTMFLIILQMLPAMLIMIPLYVTLSRFHLVDTHFSLILIYTAINLPFGIWTLKGFFDDIPTELDEAAMIDGCSRFQAYWRIILPFSLPGVASVGVFTLMNVWNEYTIASIFIQDKNLRTLSVGIRQFMMQNTTDWASMSAAATIAVLPAFVMIIFAQKYLVGGLTSGSVKG</sequence>
<dbReference type="PANTHER" id="PTHR32243">
    <property type="entry name" value="MALTOSE TRANSPORT SYSTEM PERMEASE-RELATED"/>
    <property type="match status" value="1"/>
</dbReference>
<dbReference type="SUPFAM" id="SSF161098">
    <property type="entry name" value="MetI-like"/>
    <property type="match status" value="1"/>
</dbReference>
<feature type="domain" description="ABC transmembrane type-1" evidence="10">
    <location>
        <begin position="66"/>
        <end position="257"/>
    </location>
</feature>
<feature type="transmembrane region" description="Helical" evidence="9">
    <location>
        <begin position="178"/>
        <end position="200"/>
    </location>
</feature>
<feature type="transmembrane region" description="Helical" evidence="9">
    <location>
        <begin position="236"/>
        <end position="257"/>
    </location>
</feature>
<organism evidence="11 12">
    <name type="scientific">Hungatella hathewayi</name>
    <dbReference type="NCBI Taxonomy" id="154046"/>
    <lineage>
        <taxon>Bacteria</taxon>
        <taxon>Bacillati</taxon>
        <taxon>Bacillota</taxon>
        <taxon>Clostridia</taxon>
        <taxon>Lachnospirales</taxon>
        <taxon>Lachnospiraceae</taxon>
        <taxon>Hungatella</taxon>
    </lineage>
</organism>
<dbReference type="PANTHER" id="PTHR32243:SF50">
    <property type="entry name" value="MALTOSE_MALTODEXTRIN TRANSPORT SYSTEM PERMEASE PROTEIN MALG"/>
    <property type="match status" value="1"/>
</dbReference>
<evidence type="ECO:0000256" key="6">
    <source>
        <dbReference type="ARBA" id="ARBA00022692"/>
    </source>
</evidence>
<protein>
    <submittedName>
        <fullName evidence="11">Binding-protein-dependent transport system inner membrane protein</fullName>
    </submittedName>
</protein>
<dbReference type="AlphaFoldDB" id="A0A174GQM1"/>
<evidence type="ECO:0000256" key="1">
    <source>
        <dbReference type="ARBA" id="ARBA00004651"/>
    </source>
</evidence>
<dbReference type="InterPro" id="IPR050901">
    <property type="entry name" value="BP-dep_ABC_trans_perm"/>
</dbReference>
<keyword evidence="8 9" id="KW-0472">Membrane</keyword>
<accession>A0A174GQM1</accession>
<keyword evidence="6 9" id="KW-0812">Transmembrane</keyword>
<gene>
    <name evidence="11" type="primary">ycjP_64</name>
    <name evidence="11" type="ORF">ERS852407_03434</name>
</gene>
<dbReference type="Gene3D" id="1.10.3720.10">
    <property type="entry name" value="MetI-like"/>
    <property type="match status" value="1"/>
</dbReference>
<feature type="transmembrane region" description="Helical" evidence="9">
    <location>
        <begin position="103"/>
        <end position="123"/>
    </location>
</feature>
<feature type="transmembrane region" description="Helical" evidence="9">
    <location>
        <begin position="70"/>
        <end position="91"/>
    </location>
</feature>
<dbReference type="InterPro" id="IPR035906">
    <property type="entry name" value="MetI-like_sf"/>
</dbReference>
<keyword evidence="5" id="KW-0762">Sugar transport</keyword>
<feature type="transmembrane region" description="Helical" evidence="9">
    <location>
        <begin position="7"/>
        <end position="31"/>
    </location>
</feature>
<dbReference type="CDD" id="cd06261">
    <property type="entry name" value="TM_PBP2"/>
    <property type="match status" value="1"/>
</dbReference>
<feature type="transmembrane region" description="Helical" evidence="9">
    <location>
        <begin position="135"/>
        <end position="157"/>
    </location>
</feature>
<name>A0A174GQM1_9FIRM</name>
<dbReference type="Proteomes" id="UP000095651">
    <property type="component" value="Unassembled WGS sequence"/>
</dbReference>
<evidence type="ECO:0000256" key="9">
    <source>
        <dbReference type="RuleBase" id="RU363032"/>
    </source>
</evidence>
<evidence type="ECO:0000256" key="4">
    <source>
        <dbReference type="ARBA" id="ARBA00022475"/>
    </source>
</evidence>
<evidence type="ECO:0000256" key="5">
    <source>
        <dbReference type="ARBA" id="ARBA00022597"/>
    </source>
</evidence>
<comment type="similarity">
    <text evidence="2">Belongs to the binding-protein-dependent transport system permease family. MalFG subfamily.</text>
</comment>
<proteinExistence type="inferred from homology"/>
<dbReference type="Pfam" id="PF00528">
    <property type="entry name" value="BPD_transp_1"/>
    <property type="match status" value="1"/>
</dbReference>
<dbReference type="GO" id="GO:0055085">
    <property type="term" value="P:transmembrane transport"/>
    <property type="evidence" value="ECO:0007669"/>
    <property type="project" value="InterPro"/>
</dbReference>
<evidence type="ECO:0000259" key="10">
    <source>
        <dbReference type="PROSITE" id="PS50928"/>
    </source>
</evidence>
<dbReference type="GO" id="GO:0005886">
    <property type="term" value="C:plasma membrane"/>
    <property type="evidence" value="ECO:0007669"/>
    <property type="project" value="UniProtKB-SubCell"/>
</dbReference>
<keyword evidence="3 9" id="KW-0813">Transport</keyword>
<reference evidence="11 12" key="1">
    <citation type="submission" date="2015-09" db="EMBL/GenBank/DDBJ databases">
        <authorList>
            <consortium name="Pathogen Informatics"/>
        </authorList>
    </citation>
    <scope>NUCLEOTIDE SEQUENCE [LARGE SCALE GENOMIC DNA]</scope>
    <source>
        <strain evidence="11 12">2789STDY5608850</strain>
    </source>
</reference>
<evidence type="ECO:0000313" key="11">
    <source>
        <dbReference type="EMBL" id="CUO63557.1"/>
    </source>
</evidence>
<dbReference type="EMBL" id="CYZE01000009">
    <property type="protein sequence ID" value="CUO63557.1"/>
    <property type="molecule type" value="Genomic_DNA"/>
</dbReference>
<keyword evidence="4" id="KW-1003">Cell membrane</keyword>
<evidence type="ECO:0000256" key="2">
    <source>
        <dbReference type="ARBA" id="ARBA00009047"/>
    </source>
</evidence>
<dbReference type="PROSITE" id="PS50928">
    <property type="entry name" value="ABC_TM1"/>
    <property type="match status" value="1"/>
</dbReference>
<dbReference type="InterPro" id="IPR000515">
    <property type="entry name" value="MetI-like"/>
</dbReference>
<dbReference type="RefSeq" id="WP_055657003.1">
    <property type="nucleotide sequence ID" value="NZ_CABIXC010000009.1"/>
</dbReference>
<evidence type="ECO:0000256" key="3">
    <source>
        <dbReference type="ARBA" id="ARBA00022448"/>
    </source>
</evidence>
<evidence type="ECO:0000256" key="7">
    <source>
        <dbReference type="ARBA" id="ARBA00022989"/>
    </source>
</evidence>
<keyword evidence="7 9" id="KW-1133">Transmembrane helix</keyword>
<evidence type="ECO:0000313" key="12">
    <source>
        <dbReference type="Proteomes" id="UP000095651"/>
    </source>
</evidence>
<comment type="subcellular location">
    <subcellularLocation>
        <location evidence="1 9">Cell membrane</location>
        <topology evidence="1 9">Multi-pass membrane protein</topology>
    </subcellularLocation>
</comment>
<evidence type="ECO:0000256" key="8">
    <source>
        <dbReference type="ARBA" id="ARBA00023136"/>
    </source>
</evidence>